<dbReference type="Proteomes" id="UP000469125">
    <property type="component" value="Unassembled WGS sequence"/>
</dbReference>
<accession>A0A6N8FNP2</accession>
<keyword evidence="1" id="KW-0812">Transmembrane</keyword>
<feature type="transmembrane region" description="Helical" evidence="1">
    <location>
        <begin position="310"/>
        <end position="329"/>
    </location>
</feature>
<feature type="transmembrane region" description="Helical" evidence="1">
    <location>
        <begin position="374"/>
        <end position="395"/>
    </location>
</feature>
<organism evidence="2 3">
    <name type="scientific">Ornithinibacillus caprae</name>
    <dbReference type="NCBI Taxonomy" id="2678566"/>
    <lineage>
        <taxon>Bacteria</taxon>
        <taxon>Bacillati</taxon>
        <taxon>Bacillota</taxon>
        <taxon>Bacilli</taxon>
        <taxon>Bacillales</taxon>
        <taxon>Bacillaceae</taxon>
        <taxon>Ornithinibacillus</taxon>
    </lineage>
</organism>
<gene>
    <name evidence="2" type="ORF">GMD78_17210</name>
</gene>
<feature type="transmembrane region" description="Helical" evidence="1">
    <location>
        <begin position="276"/>
        <end position="298"/>
    </location>
</feature>
<keyword evidence="3" id="KW-1185">Reference proteome</keyword>
<dbReference type="EMBL" id="WOCA01000017">
    <property type="protein sequence ID" value="MUK90114.1"/>
    <property type="molecule type" value="Genomic_DNA"/>
</dbReference>
<proteinExistence type="predicted"/>
<protein>
    <submittedName>
        <fullName evidence="2">Uncharacterized protein</fullName>
    </submittedName>
</protein>
<name>A0A6N8FNP2_9BACI</name>
<dbReference type="RefSeq" id="WP_155670600.1">
    <property type="nucleotide sequence ID" value="NZ_WOCA01000017.1"/>
</dbReference>
<reference evidence="2 3" key="1">
    <citation type="submission" date="2019-11" db="EMBL/GenBank/DDBJ databases">
        <authorList>
            <person name="Li X."/>
        </authorList>
    </citation>
    <scope>NUCLEOTIDE SEQUENCE [LARGE SCALE GENOMIC DNA]</scope>
    <source>
        <strain evidence="2 3">L9</strain>
    </source>
</reference>
<comment type="caution">
    <text evidence="2">The sequence shown here is derived from an EMBL/GenBank/DDBJ whole genome shotgun (WGS) entry which is preliminary data.</text>
</comment>
<dbReference type="AlphaFoldDB" id="A0A6N8FNP2"/>
<keyword evidence="1" id="KW-1133">Transmembrane helix</keyword>
<feature type="transmembrane region" description="Helical" evidence="1">
    <location>
        <begin position="20"/>
        <end position="38"/>
    </location>
</feature>
<evidence type="ECO:0000313" key="3">
    <source>
        <dbReference type="Proteomes" id="UP000469125"/>
    </source>
</evidence>
<evidence type="ECO:0000313" key="2">
    <source>
        <dbReference type="EMBL" id="MUK90114.1"/>
    </source>
</evidence>
<sequence>MNISLLKHEFAVMSKSKKNVLFIISLTVLLFCYCLLILPNTETPDSFDPKTLSIDLEELAATQEAREARGATGIILMTGQPHYAMNDFYYNIHKKMITAYEDNDFKRFISLRTHYYERDMNNFFNEQIQNITQSPFPIKDVTHLYNQTLLRYQGYLNADFPLTYAVVEQKTALQTIHNFLLGPAIFLIMFCAIYFSCDVLVRDKYNQTVLQGMPISWYRMLNGKTIVAFFYTLVVLSLLLILGIFILSIQFGIGSLEIPVPIKVENWDFTLDEYEVTTIASFFLNSIIFIPILVYLFIRLNILLSLFFKNQWLVLMVSTILLFSEFIYYTRSTRELFGIEISNLPQTYFQFGKVVTGEKNFLVNLETITDSKGILVLLLTIIAIEIVLFAVSRIINKRRFFSK</sequence>
<evidence type="ECO:0000256" key="1">
    <source>
        <dbReference type="SAM" id="Phobius"/>
    </source>
</evidence>
<keyword evidence="1" id="KW-0472">Membrane</keyword>
<feature type="transmembrane region" description="Helical" evidence="1">
    <location>
        <begin position="228"/>
        <end position="256"/>
    </location>
</feature>
<feature type="transmembrane region" description="Helical" evidence="1">
    <location>
        <begin position="179"/>
        <end position="201"/>
    </location>
</feature>